<dbReference type="PANTHER" id="PTHR23088:SF27">
    <property type="entry name" value="DEAMINATED GLUTATHIONE AMIDASE"/>
    <property type="match status" value="1"/>
</dbReference>
<sequence>MRVAVLQMTSGVDPVRNAATIVAAIRDARAGGADMLFTPEMSGLLDRDRERAAANLSDTDSDVVLAAVRAAAAATGLWVHIGSLALKGERDDGRLVNRGLVIDGSGAVRTHYDKMHLFDVDLPTGESWRESAAYAPGERAVVVETPWAAIGLSVCYDLRFSELYRRLSDAGAKILTVPAAFTVPTGRAHWHTLLRARAIESACFVIAAAQSGLHQDGRETYGHSLVIDPWGEILLDMGEGAGLGFADIDFTRLDDVRARIPVLAHRRPIPSPETFG</sequence>
<organism evidence="3 4">
    <name type="scientific">Sphingomonas cavernae</name>
    <dbReference type="NCBI Taxonomy" id="2320861"/>
    <lineage>
        <taxon>Bacteria</taxon>
        <taxon>Pseudomonadati</taxon>
        <taxon>Pseudomonadota</taxon>
        <taxon>Alphaproteobacteria</taxon>
        <taxon>Sphingomonadales</taxon>
        <taxon>Sphingomonadaceae</taxon>
        <taxon>Sphingomonas</taxon>
    </lineage>
</organism>
<dbReference type="InterPro" id="IPR003010">
    <property type="entry name" value="C-N_Hydrolase"/>
</dbReference>
<accession>A0A418WP67</accession>
<keyword evidence="4" id="KW-1185">Reference proteome</keyword>
<feature type="domain" description="CN hydrolase" evidence="2">
    <location>
        <begin position="1"/>
        <end position="250"/>
    </location>
</feature>
<evidence type="ECO:0000259" key="2">
    <source>
        <dbReference type="PROSITE" id="PS50263"/>
    </source>
</evidence>
<evidence type="ECO:0000313" key="3">
    <source>
        <dbReference type="EMBL" id="RJF93020.1"/>
    </source>
</evidence>
<proteinExistence type="predicted"/>
<dbReference type="PROSITE" id="PS50263">
    <property type="entry name" value="CN_HYDROLASE"/>
    <property type="match status" value="1"/>
</dbReference>
<evidence type="ECO:0000256" key="1">
    <source>
        <dbReference type="ARBA" id="ARBA00022801"/>
    </source>
</evidence>
<dbReference type="Proteomes" id="UP000286100">
    <property type="component" value="Unassembled WGS sequence"/>
</dbReference>
<dbReference type="Gene3D" id="3.60.110.10">
    <property type="entry name" value="Carbon-nitrogen hydrolase"/>
    <property type="match status" value="1"/>
</dbReference>
<dbReference type="OrthoDB" id="9811121at2"/>
<keyword evidence="1 3" id="KW-0378">Hydrolase</keyword>
<protein>
    <submittedName>
        <fullName evidence="3">Carbon-nitrogen hydrolase family protein</fullName>
    </submittedName>
</protein>
<dbReference type="GO" id="GO:0016811">
    <property type="term" value="F:hydrolase activity, acting on carbon-nitrogen (but not peptide) bonds, in linear amides"/>
    <property type="evidence" value="ECO:0007669"/>
    <property type="project" value="InterPro"/>
</dbReference>
<name>A0A418WP67_9SPHN</name>
<gene>
    <name evidence="3" type="ORF">D3876_01130</name>
</gene>
<dbReference type="CDD" id="cd07572">
    <property type="entry name" value="nit"/>
    <property type="match status" value="1"/>
</dbReference>
<dbReference type="RefSeq" id="WP_119759300.1">
    <property type="nucleotide sequence ID" value="NZ_QYUM01000002.1"/>
</dbReference>
<dbReference type="InterPro" id="IPR036526">
    <property type="entry name" value="C-N_Hydrolase_sf"/>
</dbReference>
<dbReference type="PANTHER" id="PTHR23088">
    <property type="entry name" value="NITRILASE-RELATED"/>
    <property type="match status" value="1"/>
</dbReference>
<evidence type="ECO:0000313" key="4">
    <source>
        <dbReference type="Proteomes" id="UP000286100"/>
    </source>
</evidence>
<dbReference type="InterPro" id="IPR045254">
    <property type="entry name" value="Nit1/2_C-N_Hydrolase"/>
</dbReference>
<dbReference type="AlphaFoldDB" id="A0A418WP67"/>
<reference evidence="3 4" key="1">
    <citation type="submission" date="2018-09" db="EMBL/GenBank/DDBJ databases">
        <authorList>
            <person name="Zhu H."/>
        </authorList>
    </citation>
    <scope>NUCLEOTIDE SEQUENCE [LARGE SCALE GENOMIC DNA]</scope>
    <source>
        <strain evidence="3 4">K2R01-6</strain>
    </source>
</reference>
<dbReference type="EMBL" id="QYUM01000002">
    <property type="protein sequence ID" value="RJF93020.1"/>
    <property type="molecule type" value="Genomic_DNA"/>
</dbReference>
<dbReference type="SUPFAM" id="SSF56317">
    <property type="entry name" value="Carbon-nitrogen hydrolase"/>
    <property type="match status" value="1"/>
</dbReference>
<dbReference type="Pfam" id="PF00795">
    <property type="entry name" value="CN_hydrolase"/>
    <property type="match status" value="1"/>
</dbReference>
<comment type="caution">
    <text evidence="3">The sequence shown here is derived from an EMBL/GenBank/DDBJ whole genome shotgun (WGS) entry which is preliminary data.</text>
</comment>